<keyword evidence="4 10" id="KW-1133">Transmembrane helix</keyword>
<feature type="compositionally biased region" description="Polar residues" evidence="9">
    <location>
        <begin position="305"/>
        <end position="318"/>
    </location>
</feature>
<dbReference type="InterPro" id="IPR003280">
    <property type="entry name" value="2pore_dom_K_chnl"/>
</dbReference>
<keyword evidence="7 8" id="KW-0407">Ion channel</keyword>
<feature type="compositionally biased region" description="Polar residues" evidence="9">
    <location>
        <begin position="386"/>
        <end position="403"/>
    </location>
</feature>
<dbReference type="GO" id="GO:0015271">
    <property type="term" value="F:outward rectifier potassium channel activity"/>
    <property type="evidence" value="ECO:0007669"/>
    <property type="project" value="TreeGrafter"/>
</dbReference>
<evidence type="ECO:0000256" key="10">
    <source>
        <dbReference type="SAM" id="Phobius"/>
    </source>
</evidence>
<feature type="transmembrane region" description="Helical" evidence="10">
    <location>
        <begin position="510"/>
        <end position="529"/>
    </location>
</feature>
<sequence length="622" mass="71638">MLMDVDFDDDTPNRCTTLVYYAWKIFTCLFLHVLLVTMVVLYCLLGAFAFERLESANEIEVKNSIRVMRMNVTTDLWKYTKNSLVLQQDNFTTNVTARLQKFEDDLIYAIKRKGWDGEEDTKIQQWTFTGALFYSIIVITTIGYGHIAPKTLNGKIATIFYAIVGIPLMLLCLSNIGDIMAHSFRFLYWKVCCYTCTRRQRRVQSLRRSRSQRSTTRSHGGSRTTSLKRTGRISQRSADSALGMSDCYTRSSYSDTECRYYDKMEREYAMFGGGMPVKAPNRYSQQSRYSDTVPLRRHSPAIKPRSTSQNSGHRNNANHYYHGRYRVQDPSYSDGDQLDGPELQQVPSILFNKYALDREESRRIHPKQSHEIRRNIRGHSAAPNLATETPSGTLRTNSRSKTPQHLVVDMLPMDHPDQDYYPKPKFRSRHRNSNQSRSREEFLGGGGCGGGGGGKGKRLEVMAPSPRIMSPLGFAVNRQYPRRSTRYNDYYDDMEPYEFDDNNPDHIKPVPIWLCVLLVVSYIIMGAFLFKSWENWEFPDSAYFCFITLTTIGFGDFVPAQRVMNKGDDTKLRIWFCSLYLLFGIALLAMSFNLVQEEVISNVKTVARHLGIIKDEDEEESE</sequence>
<feature type="domain" description="Potassium channel" evidence="11">
    <location>
        <begin position="518"/>
        <end position="598"/>
    </location>
</feature>
<reference evidence="13" key="1">
    <citation type="submission" date="2010-06" db="EMBL/GenBank/DDBJ databases">
        <authorList>
            <person name="Jiang H."/>
            <person name="Abraham K."/>
            <person name="Ali S."/>
            <person name="Alsbrooks S.L."/>
            <person name="Anim B.N."/>
            <person name="Anosike U.S."/>
            <person name="Attaway T."/>
            <person name="Bandaranaike D.P."/>
            <person name="Battles P.K."/>
            <person name="Bell S.N."/>
            <person name="Bell A.V."/>
            <person name="Beltran B."/>
            <person name="Bickham C."/>
            <person name="Bustamante Y."/>
            <person name="Caleb T."/>
            <person name="Canada A."/>
            <person name="Cardenas V."/>
            <person name="Carter K."/>
            <person name="Chacko J."/>
            <person name="Chandrabose M.N."/>
            <person name="Chavez D."/>
            <person name="Chavez A."/>
            <person name="Chen L."/>
            <person name="Chu H.-S."/>
            <person name="Claassen K.J."/>
            <person name="Cockrell R."/>
            <person name="Collins M."/>
            <person name="Cooper J.A."/>
            <person name="Cree A."/>
            <person name="Curry S.M."/>
            <person name="Da Y."/>
            <person name="Dao M.D."/>
            <person name="Das B."/>
            <person name="Davila M.-L."/>
            <person name="Davy-Carroll L."/>
            <person name="Denson S."/>
            <person name="Dinh H."/>
            <person name="Ebong V.E."/>
            <person name="Edwards J.R."/>
            <person name="Egan A."/>
            <person name="El-Daye J."/>
            <person name="Escobedo L."/>
            <person name="Fernandez S."/>
            <person name="Fernando P.R."/>
            <person name="Flagg N."/>
            <person name="Forbes L.D."/>
            <person name="Fowler R.G."/>
            <person name="Fu Q."/>
            <person name="Gabisi R.A."/>
            <person name="Ganer J."/>
            <person name="Garbino Pronczuk A."/>
            <person name="Garcia R.M."/>
            <person name="Garner T."/>
            <person name="Garrett T.E."/>
            <person name="Gonzalez D.A."/>
            <person name="Hamid H."/>
            <person name="Hawkins E.S."/>
            <person name="Hirani K."/>
            <person name="Hogues M.E."/>
            <person name="Hollins B."/>
            <person name="Hsiao C.-H."/>
            <person name="Jabil R."/>
            <person name="James M.L."/>
            <person name="Jhangiani S.N."/>
            <person name="Johnson B."/>
            <person name="Johnson Q."/>
            <person name="Joshi V."/>
            <person name="Kalu J.B."/>
            <person name="Kam C."/>
            <person name="Kashfia A."/>
            <person name="Keebler J."/>
            <person name="Kisamo H."/>
            <person name="Kovar C.L."/>
            <person name="Lago L.A."/>
            <person name="Lai C.-Y."/>
            <person name="Laidlaw J."/>
            <person name="Lara F."/>
            <person name="Le T.-K."/>
            <person name="Lee S.L."/>
            <person name="Legall F.H."/>
            <person name="Lemon S.J."/>
            <person name="Lewis L.R."/>
            <person name="Li B."/>
            <person name="Liu Y."/>
            <person name="Liu Y.-S."/>
            <person name="Lopez J."/>
            <person name="Lozado R.J."/>
            <person name="Lu J."/>
            <person name="Madu R.C."/>
            <person name="Maheshwari M."/>
            <person name="Maheshwari R."/>
            <person name="Malloy K."/>
            <person name="Martinez E."/>
            <person name="Mathew T."/>
            <person name="Mercado I.C."/>
            <person name="Mercado C."/>
            <person name="Meyer B."/>
            <person name="Montgomery K."/>
            <person name="Morgan M.B."/>
            <person name="Munidasa M."/>
            <person name="Nazareth L.V."/>
            <person name="Nelson J."/>
            <person name="Ng B.M."/>
            <person name="Nguyen N.B."/>
            <person name="Nguyen P.Q."/>
            <person name="Nguyen T."/>
            <person name="Obregon M."/>
            <person name="Okwuonu G.O."/>
            <person name="Onwere C.G."/>
            <person name="Orozco G."/>
            <person name="Parra A."/>
            <person name="Patel S."/>
            <person name="Patil S."/>
            <person name="Perez A."/>
            <person name="Perez Y."/>
            <person name="Pham C."/>
            <person name="Primus E.L."/>
            <person name="Pu L.-L."/>
            <person name="Puazo M."/>
            <person name="Qin X."/>
            <person name="Quiroz J.B."/>
            <person name="Reese J."/>
            <person name="Richards S."/>
            <person name="Rives C.M."/>
            <person name="Robberts R."/>
            <person name="Ruiz S.J."/>
            <person name="Ruiz M.J."/>
            <person name="Santibanez J."/>
            <person name="Schneider B.W."/>
            <person name="Sisson I."/>
            <person name="Smith M."/>
            <person name="Sodergren E."/>
            <person name="Song X.-Z."/>
            <person name="Song B.B."/>
            <person name="Summersgill H."/>
            <person name="Thelus R."/>
            <person name="Thornton R.D."/>
            <person name="Trejos Z.Y."/>
            <person name="Usmani K."/>
            <person name="Vattathil S."/>
            <person name="Villasana D."/>
            <person name="Walker D.L."/>
            <person name="Wang S."/>
            <person name="Wang K."/>
            <person name="White C.S."/>
            <person name="Williams A.C."/>
            <person name="Williamson J."/>
            <person name="Wilson K."/>
            <person name="Woghiren I.O."/>
            <person name="Woodworth J.R."/>
            <person name="Worley K.C."/>
            <person name="Wright R.A."/>
            <person name="Wu W."/>
            <person name="Young L."/>
            <person name="Zhang L."/>
            <person name="Zhang J."/>
            <person name="Zhu Y."/>
            <person name="Muzny D.M."/>
            <person name="Weinstock G."/>
            <person name="Gibbs R.A."/>
        </authorList>
    </citation>
    <scope>NUCLEOTIDE SEQUENCE [LARGE SCALE GENOMIC DNA]</scope>
    <source>
        <strain evidence="13">LSR1</strain>
    </source>
</reference>
<comment type="similarity">
    <text evidence="8">Belongs to the two pore domain potassium channel (TC 1.A.1.8) family.</text>
</comment>
<keyword evidence="3 8" id="KW-0812">Transmembrane</keyword>
<feature type="region of interest" description="Disordered" evidence="9">
    <location>
        <begin position="378"/>
        <end position="456"/>
    </location>
</feature>
<reference evidence="12" key="2">
    <citation type="submission" date="2022-06" db="UniProtKB">
        <authorList>
            <consortium name="EnsemblMetazoa"/>
        </authorList>
    </citation>
    <scope>IDENTIFICATION</scope>
</reference>
<evidence type="ECO:0000256" key="6">
    <source>
        <dbReference type="ARBA" id="ARBA00023136"/>
    </source>
</evidence>
<dbReference type="CTD" id="38133"/>
<feature type="transmembrane region" description="Helical" evidence="10">
    <location>
        <begin position="126"/>
        <end position="147"/>
    </location>
</feature>
<feature type="compositionally biased region" description="Basic and acidic residues" evidence="9">
    <location>
        <begin position="412"/>
        <end position="422"/>
    </location>
</feature>
<evidence type="ECO:0000256" key="1">
    <source>
        <dbReference type="ARBA" id="ARBA00004141"/>
    </source>
</evidence>
<dbReference type="PRINTS" id="PR01333">
    <property type="entry name" value="2POREKCHANEL"/>
</dbReference>
<dbReference type="PANTHER" id="PTHR11003">
    <property type="entry name" value="POTASSIUM CHANNEL, SUBFAMILY K"/>
    <property type="match status" value="1"/>
</dbReference>
<evidence type="ECO:0000256" key="4">
    <source>
        <dbReference type="ARBA" id="ARBA00022989"/>
    </source>
</evidence>
<evidence type="ECO:0000256" key="8">
    <source>
        <dbReference type="RuleBase" id="RU003857"/>
    </source>
</evidence>
<evidence type="ECO:0000313" key="13">
    <source>
        <dbReference type="Proteomes" id="UP000007819"/>
    </source>
</evidence>
<keyword evidence="5 8" id="KW-0406">Ion transport</keyword>
<dbReference type="InterPro" id="IPR013099">
    <property type="entry name" value="K_chnl_dom"/>
</dbReference>
<feature type="region of interest" description="Disordered" evidence="9">
    <location>
        <begin position="204"/>
        <end position="238"/>
    </location>
</feature>
<evidence type="ECO:0000256" key="7">
    <source>
        <dbReference type="ARBA" id="ARBA00023303"/>
    </source>
</evidence>
<dbReference type="GeneID" id="100164681"/>
<feature type="compositionally biased region" description="Gly residues" evidence="9">
    <location>
        <begin position="443"/>
        <end position="454"/>
    </location>
</feature>
<protein>
    <recommendedName>
        <fullName evidence="11">Potassium channel domain-containing protein</fullName>
    </recommendedName>
</protein>
<feature type="transmembrane region" description="Helical" evidence="10">
    <location>
        <begin position="541"/>
        <end position="560"/>
    </location>
</feature>
<evidence type="ECO:0000259" key="11">
    <source>
        <dbReference type="Pfam" id="PF07885"/>
    </source>
</evidence>
<accession>A0A8R2A2B5</accession>
<evidence type="ECO:0000256" key="2">
    <source>
        <dbReference type="ARBA" id="ARBA00022448"/>
    </source>
</evidence>
<dbReference type="Proteomes" id="UP000007819">
    <property type="component" value="Chromosome A1"/>
</dbReference>
<dbReference type="EnsemblMetazoa" id="XM_001945973.5">
    <property type="protein sequence ID" value="XP_001946008.2"/>
    <property type="gene ID" value="LOC100164681"/>
</dbReference>
<keyword evidence="6 10" id="KW-0472">Membrane</keyword>
<dbReference type="AlphaFoldDB" id="A0A8R2A2B5"/>
<dbReference type="PANTHER" id="PTHR11003:SF334">
    <property type="entry name" value="FI03418P"/>
    <property type="match status" value="1"/>
</dbReference>
<organism evidence="12 13">
    <name type="scientific">Acyrthosiphon pisum</name>
    <name type="common">Pea aphid</name>
    <dbReference type="NCBI Taxonomy" id="7029"/>
    <lineage>
        <taxon>Eukaryota</taxon>
        <taxon>Metazoa</taxon>
        <taxon>Ecdysozoa</taxon>
        <taxon>Arthropoda</taxon>
        <taxon>Hexapoda</taxon>
        <taxon>Insecta</taxon>
        <taxon>Pterygota</taxon>
        <taxon>Neoptera</taxon>
        <taxon>Paraneoptera</taxon>
        <taxon>Hemiptera</taxon>
        <taxon>Sternorrhyncha</taxon>
        <taxon>Aphidomorpha</taxon>
        <taxon>Aphidoidea</taxon>
        <taxon>Aphididae</taxon>
        <taxon>Macrosiphini</taxon>
        <taxon>Acyrthosiphon</taxon>
    </lineage>
</organism>
<feature type="region of interest" description="Disordered" evidence="9">
    <location>
        <begin position="276"/>
        <end position="318"/>
    </location>
</feature>
<feature type="domain" description="Potassium channel" evidence="11">
    <location>
        <begin position="120"/>
        <end position="180"/>
    </location>
</feature>
<dbReference type="GO" id="GO:0005886">
    <property type="term" value="C:plasma membrane"/>
    <property type="evidence" value="ECO:0007669"/>
    <property type="project" value="TreeGrafter"/>
</dbReference>
<evidence type="ECO:0000313" key="12">
    <source>
        <dbReference type="EnsemblMetazoa" id="XP_001946008.2"/>
    </source>
</evidence>
<dbReference type="RefSeq" id="XP_001946008.2">
    <property type="nucleotide sequence ID" value="XM_001945973.4"/>
</dbReference>
<proteinExistence type="inferred from homology"/>
<evidence type="ECO:0000256" key="9">
    <source>
        <dbReference type="SAM" id="MobiDB-lite"/>
    </source>
</evidence>
<feature type="transmembrane region" description="Helical" evidence="10">
    <location>
        <begin position="572"/>
        <end position="595"/>
    </location>
</feature>
<dbReference type="KEGG" id="api:100164681"/>
<evidence type="ECO:0000256" key="3">
    <source>
        <dbReference type="ARBA" id="ARBA00022692"/>
    </source>
</evidence>
<keyword evidence="13" id="KW-1185">Reference proteome</keyword>
<dbReference type="Pfam" id="PF07885">
    <property type="entry name" value="Ion_trans_2"/>
    <property type="match status" value="2"/>
</dbReference>
<dbReference type="GO" id="GO:0030322">
    <property type="term" value="P:stabilization of membrane potential"/>
    <property type="evidence" value="ECO:0007669"/>
    <property type="project" value="TreeGrafter"/>
</dbReference>
<dbReference type="SUPFAM" id="SSF81324">
    <property type="entry name" value="Voltage-gated potassium channels"/>
    <property type="match status" value="2"/>
</dbReference>
<feature type="compositionally biased region" description="Low complexity" evidence="9">
    <location>
        <begin position="212"/>
        <end position="225"/>
    </location>
</feature>
<dbReference type="Gene3D" id="1.10.287.70">
    <property type="match status" value="2"/>
</dbReference>
<feature type="transmembrane region" description="Helical" evidence="10">
    <location>
        <begin position="20"/>
        <end position="45"/>
    </location>
</feature>
<name>A0A8R2A2B5_ACYPI</name>
<feature type="transmembrane region" description="Helical" evidence="10">
    <location>
        <begin position="159"/>
        <end position="181"/>
    </location>
</feature>
<comment type="subcellular location">
    <subcellularLocation>
        <location evidence="1">Membrane</location>
        <topology evidence="1">Multi-pass membrane protein</topology>
    </subcellularLocation>
</comment>
<dbReference type="OrthoDB" id="297496at2759"/>
<keyword evidence="2 8" id="KW-0813">Transport</keyword>
<dbReference type="GO" id="GO:0022841">
    <property type="term" value="F:potassium ion leak channel activity"/>
    <property type="evidence" value="ECO:0007669"/>
    <property type="project" value="TreeGrafter"/>
</dbReference>
<evidence type="ECO:0000256" key="5">
    <source>
        <dbReference type="ARBA" id="ARBA00023065"/>
    </source>
</evidence>